<name>A0A7J5D3T1_9ACTN</name>
<dbReference type="RefSeq" id="WP_151474222.1">
    <property type="nucleotide sequence ID" value="NZ_WBKG01000051.1"/>
</dbReference>
<dbReference type="Proteomes" id="UP000442990">
    <property type="component" value="Unassembled WGS sequence"/>
</dbReference>
<dbReference type="EMBL" id="WBKG01000051">
    <property type="protein sequence ID" value="KAB1978605.1"/>
    <property type="molecule type" value="Genomic_DNA"/>
</dbReference>
<dbReference type="SUPFAM" id="SSF52540">
    <property type="entry name" value="P-loop containing nucleoside triphosphate hydrolases"/>
    <property type="match status" value="1"/>
</dbReference>
<dbReference type="InterPro" id="IPR019734">
    <property type="entry name" value="TPR_rpt"/>
</dbReference>
<evidence type="ECO:0000313" key="3">
    <source>
        <dbReference type="Proteomes" id="UP000442990"/>
    </source>
</evidence>
<dbReference type="SUPFAM" id="SSF48452">
    <property type="entry name" value="TPR-like"/>
    <property type="match status" value="2"/>
</dbReference>
<dbReference type="SMART" id="SM00028">
    <property type="entry name" value="TPR"/>
    <property type="match status" value="13"/>
</dbReference>
<gene>
    <name evidence="2" type="ORF">F8144_39335</name>
</gene>
<proteinExistence type="predicted"/>
<keyword evidence="3" id="KW-1185">Reference proteome</keyword>
<evidence type="ECO:0000313" key="2">
    <source>
        <dbReference type="EMBL" id="KAB1978605.1"/>
    </source>
</evidence>
<reference evidence="2 3" key="1">
    <citation type="submission" date="2019-09" db="EMBL/GenBank/DDBJ databases">
        <title>Isolation and identification of active actinomycetes.</title>
        <authorList>
            <person name="Yu Z."/>
            <person name="Han C."/>
            <person name="Yu B."/>
        </authorList>
    </citation>
    <scope>NUCLEOTIDE SEQUENCE [LARGE SCALE GENOMIC DNA]</scope>
    <source>
        <strain evidence="2 3">NEAU-H2</strain>
    </source>
</reference>
<feature type="domain" description="Anaphase-promoting complex subunit 5" evidence="1">
    <location>
        <begin position="892"/>
        <end position="921"/>
    </location>
</feature>
<dbReference type="PANTHER" id="PTHR19959">
    <property type="entry name" value="KINESIN LIGHT CHAIN"/>
    <property type="match status" value="1"/>
</dbReference>
<dbReference type="AlphaFoldDB" id="A0A7J5D3T1"/>
<dbReference type="Pfam" id="PF12862">
    <property type="entry name" value="ANAPC5"/>
    <property type="match status" value="1"/>
</dbReference>
<dbReference type="InterPro" id="IPR026000">
    <property type="entry name" value="Apc5_dom"/>
</dbReference>
<dbReference type="PANTHER" id="PTHR19959:SF119">
    <property type="entry name" value="FUNGAL LIPASE-LIKE DOMAIN-CONTAINING PROTEIN"/>
    <property type="match status" value="1"/>
</dbReference>
<dbReference type="Pfam" id="PF13374">
    <property type="entry name" value="TPR_10"/>
    <property type="match status" value="9"/>
</dbReference>
<sequence>MRVNVPGSRNALHLGSGTQNVQFVYQWKPAYRIEDLPTGRLPLGEERALGQPSRLLRAAHQVVPFTGRHADLAQLADWRDMDRKAAVRLVSGPGGQGKTRLATHFADLTRAEGWTVWQAVTNASGSTGEANGAATIGTGLLLVVDYAERWPKSHLEELLTEVLTRPDDVPVRVLLLSRPVGVWWESLETWITDRLDDRTASPTAVDARGLPPLAEVPDEREALFGQARDCFARHLELADEEAALVEAPADIAADDDYAQILTIHMTALASVAAQQRGDRAPANPAEASAFLLKRERAQWVELRRSPEALVSSTPEVMGRAVLVATLTHHQVRDPHGWDALHRARLADRDFDANTILDDHLKCYPSLVGQVLEPLYPDRFAEDFLGLTTPASHDSSHPVPGAVVDDWAHLAVRRLVLGRSGTDTPAPWTQHTLTVLTETARRWPHVATGQLYPLLREHPELALHATSATLVTLSELETLDLAVLEKIEPLLPDRDTNLDLGIAAIVERLARHRLATTDDPLVHARDHHHQARRFHNAGLLDKAVEAGRKSLEAWRELAAGDPAYEPEYARALANLANHLSAAGERDQARGFAEQAVSLYRRLAKESAPDHEADLATALSNLASHLSDLGEREKAAARVAEALAIRRRLAEADPDVPDPGLALCLVNHGNFLSDLGRRDEALTATEEAVDIHRRLADVNHAAHDPDLAGSLNNLGSCLSDAGRLRDALAITEEAVTVKRRLAEANPVMYRSDLALSLSNLGNRLSDIGRLADALEAEQEATDIRELLARENPAAFGAELAHSQSNLGLRLSDMGKRRAAVTVTERAVTTYRELHANYQAVFAPDLARALANYGCQLTDVGRPEEALTAGEESVAIYRELAAANEAAYELELAKTLTNLSIHLSELDRPEDALSATEEAVRILRPPTEANETAHGPSLARALNNLGLRLLALGRRDDALSAAEDAARIHRRLADSDPAAHEPDLATSLINLGNSLSALGRHEDALVAGRQATEIQCRLATHNPDAHTVDLALMLNNLGALLAETGRWKEALTATKDAVGIRSHLAKEDAPAHGPDLATSLTNIGNWLSKLGRWEEVLAVTGEAVDIQRRPAKASSAVDPADLALTLSNLGFLPSEMGQ</sequence>
<dbReference type="Gene3D" id="3.40.50.300">
    <property type="entry name" value="P-loop containing nucleotide triphosphate hydrolases"/>
    <property type="match status" value="1"/>
</dbReference>
<organism evidence="2 3">
    <name type="scientific">Streptomyces triticiradicis</name>
    <dbReference type="NCBI Taxonomy" id="2651189"/>
    <lineage>
        <taxon>Bacteria</taxon>
        <taxon>Bacillati</taxon>
        <taxon>Actinomycetota</taxon>
        <taxon>Actinomycetes</taxon>
        <taxon>Kitasatosporales</taxon>
        <taxon>Streptomycetaceae</taxon>
        <taxon>Streptomyces</taxon>
    </lineage>
</organism>
<comment type="caution">
    <text evidence="2">The sequence shown here is derived from an EMBL/GenBank/DDBJ whole genome shotgun (WGS) entry which is preliminary data.</text>
</comment>
<dbReference type="InterPro" id="IPR027417">
    <property type="entry name" value="P-loop_NTPase"/>
</dbReference>
<accession>A0A7J5D3T1</accession>
<dbReference type="Gene3D" id="1.25.40.10">
    <property type="entry name" value="Tetratricopeptide repeat domain"/>
    <property type="match status" value="5"/>
</dbReference>
<evidence type="ECO:0000259" key="1">
    <source>
        <dbReference type="Pfam" id="PF12862"/>
    </source>
</evidence>
<dbReference type="InterPro" id="IPR011990">
    <property type="entry name" value="TPR-like_helical_dom_sf"/>
</dbReference>
<protein>
    <submittedName>
        <fullName evidence="2">Tetratricopeptide repeat protein</fullName>
    </submittedName>
</protein>